<feature type="region of interest" description="Disordered" evidence="1">
    <location>
        <begin position="232"/>
        <end position="252"/>
    </location>
</feature>
<evidence type="ECO:0000313" key="4">
    <source>
        <dbReference type="Proteomes" id="UP001049176"/>
    </source>
</evidence>
<feature type="transmembrane region" description="Helical" evidence="2">
    <location>
        <begin position="46"/>
        <end position="68"/>
    </location>
</feature>
<evidence type="ECO:0000313" key="3">
    <source>
        <dbReference type="EMBL" id="KAG7094459.1"/>
    </source>
</evidence>
<sequence length="252" mass="27753">MIWSIISIARIVVLGIAILFSFVTIALAGHMYSVTGAVIVYDFENLAIAIAVLTIISAPVFLVVGLLRKGSWFTMNVVEVPVLGFLSIIWLANGILYTEWDSILYATLQCNSNRLSAIGQTFCREFKAVEAFSFITWIALFGYAAATIVFCLIGKSRGNNVWLVDASAADYFTWKKNPQRDASFMSQPQYTGTIPTQFTGQTMGTQYTGQQPQMGYVQPVVQPQFQQSQASVQGQTLYPPQHSSSPPVHAQV</sequence>
<keyword evidence="2" id="KW-0812">Transmembrane</keyword>
<dbReference type="RefSeq" id="XP_043010929.1">
    <property type="nucleotide sequence ID" value="XM_043152842.1"/>
</dbReference>
<evidence type="ECO:0008006" key="5">
    <source>
        <dbReference type="Google" id="ProtNLM"/>
    </source>
</evidence>
<gene>
    <name evidence="3" type="ORF">E1B28_008055</name>
</gene>
<feature type="compositionally biased region" description="Polar residues" evidence="1">
    <location>
        <begin position="236"/>
        <end position="246"/>
    </location>
</feature>
<dbReference type="GeneID" id="66077131"/>
<evidence type="ECO:0000256" key="2">
    <source>
        <dbReference type="SAM" id="Phobius"/>
    </source>
</evidence>
<keyword evidence="4" id="KW-1185">Reference proteome</keyword>
<dbReference type="KEGG" id="more:E1B28_008055"/>
<keyword evidence="2" id="KW-1133">Transmembrane helix</keyword>
<feature type="transmembrane region" description="Helical" evidence="2">
    <location>
        <begin position="134"/>
        <end position="153"/>
    </location>
</feature>
<feature type="transmembrane region" description="Helical" evidence="2">
    <location>
        <begin position="12"/>
        <end position="34"/>
    </location>
</feature>
<proteinExistence type="predicted"/>
<reference evidence="3" key="1">
    <citation type="journal article" date="2021" name="Genome Biol. Evol.">
        <title>The assembled and annotated genome of the fairy-ring fungus Marasmius oreades.</title>
        <authorList>
            <person name="Hiltunen M."/>
            <person name="Ament-Velasquez S.L."/>
            <person name="Johannesson H."/>
        </authorList>
    </citation>
    <scope>NUCLEOTIDE SEQUENCE</scope>
    <source>
        <strain evidence="3">03SP1</strain>
    </source>
</reference>
<protein>
    <recommendedName>
        <fullName evidence="5">MARVEL domain-containing protein</fullName>
    </recommendedName>
</protein>
<feature type="transmembrane region" description="Helical" evidence="2">
    <location>
        <begin position="80"/>
        <end position="98"/>
    </location>
</feature>
<evidence type="ECO:0000256" key="1">
    <source>
        <dbReference type="SAM" id="MobiDB-lite"/>
    </source>
</evidence>
<keyword evidence="2" id="KW-0472">Membrane</keyword>
<dbReference type="OrthoDB" id="3364107at2759"/>
<name>A0A9P7UW30_9AGAR</name>
<dbReference type="Proteomes" id="UP001049176">
    <property type="component" value="Chromosome 4"/>
</dbReference>
<organism evidence="3 4">
    <name type="scientific">Marasmius oreades</name>
    <name type="common">fairy-ring Marasmius</name>
    <dbReference type="NCBI Taxonomy" id="181124"/>
    <lineage>
        <taxon>Eukaryota</taxon>
        <taxon>Fungi</taxon>
        <taxon>Dikarya</taxon>
        <taxon>Basidiomycota</taxon>
        <taxon>Agaricomycotina</taxon>
        <taxon>Agaricomycetes</taxon>
        <taxon>Agaricomycetidae</taxon>
        <taxon>Agaricales</taxon>
        <taxon>Marasmiineae</taxon>
        <taxon>Marasmiaceae</taxon>
        <taxon>Marasmius</taxon>
    </lineage>
</organism>
<dbReference type="EMBL" id="CM032184">
    <property type="protein sequence ID" value="KAG7094459.1"/>
    <property type="molecule type" value="Genomic_DNA"/>
</dbReference>
<comment type="caution">
    <text evidence="3">The sequence shown here is derived from an EMBL/GenBank/DDBJ whole genome shotgun (WGS) entry which is preliminary data.</text>
</comment>
<dbReference type="AlphaFoldDB" id="A0A9P7UW30"/>
<accession>A0A9P7UW30</accession>